<dbReference type="RefSeq" id="WP_377709268.1">
    <property type="nucleotide sequence ID" value="NZ_JBHSMP010000006.1"/>
</dbReference>
<dbReference type="EMBL" id="JBHSMP010000006">
    <property type="protein sequence ID" value="MFC5427716.1"/>
    <property type="molecule type" value="Genomic_DNA"/>
</dbReference>
<reference evidence="2" key="1">
    <citation type="journal article" date="2019" name="Int. J. Syst. Evol. Microbiol.">
        <title>The Global Catalogue of Microorganisms (GCM) 10K type strain sequencing project: providing services to taxonomists for standard genome sequencing and annotation.</title>
        <authorList>
            <consortium name="The Broad Institute Genomics Platform"/>
            <consortium name="The Broad Institute Genome Sequencing Center for Infectious Disease"/>
            <person name="Wu L."/>
            <person name="Ma J."/>
        </authorList>
    </citation>
    <scope>NUCLEOTIDE SEQUENCE [LARGE SCALE GENOMIC DNA]</scope>
    <source>
        <strain evidence="2">CCUG 56042</strain>
    </source>
</reference>
<dbReference type="Proteomes" id="UP001596103">
    <property type="component" value="Unassembled WGS sequence"/>
</dbReference>
<accession>A0ABW0J3V7</accession>
<organism evidence="1 2">
    <name type="scientific">Paraburkholderia denitrificans</name>
    <dbReference type="NCBI Taxonomy" id="694025"/>
    <lineage>
        <taxon>Bacteria</taxon>
        <taxon>Pseudomonadati</taxon>
        <taxon>Pseudomonadota</taxon>
        <taxon>Betaproteobacteria</taxon>
        <taxon>Burkholderiales</taxon>
        <taxon>Burkholderiaceae</taxon>
        <taxon>Paraburkholderia</taxon>
    </lineage>
</organism>
<dbReference type="Gene3D" id="6.10.280.50">
    <property type="match status" value="1"/>
</dbReference>
<dbReference type="InterPro" id="IPR038444">
    <property type="entry name" value="DUF465_sf"/>
</dbReference>
<dbReference type="Pfam" id="PF04325">
    <property type="entry name" value="DUF465"/>
    <property type="match status" value="1"/>
</dbReference>
<evidence type="ECO:0000313" key="2">
    <source>
        <dbReference type="Proteomes" id="UP001596103"/>
    </source>
</evidence>
<keyword evidence="2" id="KW-1185">Reference proteome</keyword>
<evidence type="ECO:0000313" key="1">
    <source>
        <dbReference type="EMBL" id="MFC5427716.1"/>
    </source>
</evidence>
<proteinExistence type="predicted"/>
<name>A0ABW0J3V7_9BURK</name>
<gene>
    <name evidence="1" type="ORF">ACFPTO_02645</name>
</gene>
<comment type="caution">
    <text evidence="1">The sequence shown here is derived from an EMBL/GenBank/DDBJ whole genome shotgun (WGS) entry which is preliminary data.</text>
</comment>
<protein>
    <submittedName>
        <fullName evidence="1">DUF465 domain-containing protein</fullName>
    </submittedName>
</protein>
<dbReference type="InterPro" id="IPR007420">
    <property type="entry name" value="DUF465"/>
</dbReference>
<sequence>MREQQREVKAAVLQDRILQLESEHGDLDRLIERMAETPGSDDLELQRLKKRKLKVKDNIILLQLQLDPDSTKISDGYA</sequence>